<evidence type="ECO:0000313" key="10">
    <source>
        <dbReference type="Proteomes" id="UP000004295"/>
    </source>
</evidence>
<evidence type="ECO:0000313" key="9">
    <source>
        <dbReference type="EMBL" id="EEN83046.1"/>
    </source>
</evidence>
<accession>C3J9Y6</accession>
<sequence>MNLLITGAAGFIGSHVARHFVRQYPEYRIILLDALTYAGNVANLEDLLDLPQVRLVVGDITDLPLLQALFAQERIDGVVHLAAESHVDRSISDPLLFARANVLGTLSLLETARAAWQEKSIRGRFYHVSTDEVYGALPLEGGLFTEKTPYAPHSPYSASKASSDHFVRAYHDTYGLDVVLSNCSNNYGPYQFPEKLIPLFINNIRQKLPLPVYGEGLNVRDWLYVEDHARAIDLIFHKGRSGETYNVGGSNEWSNIELIKKLIETVDRVLGRPKGDSLSLITYVQDRAGHDLRYAIDASKLHTELGWTPSTSFDEGLEQTVRWYIDNAAWLDAITSQAYLAQNEKARKASI</sequence>
<dbReference type="Proteomes" id="UP000004295">
    <property type="component" value="Unassembled WGS sequence"/>
</dbReference>
<organism evidence="9 10">
    <name type="scientific">Porphyromonas endodontalis (strain ATCC 35406 / DSM 24491 / JCM 8526 / CCUG 16442 / BCRC 14492 / NCTC 13058 / HG 370)</name>
    <name type="common">Bacteroides endodontalis</name>
    <dbReference type="NCBI Taxonomy" id="553175"/>
    <lineage>
        <taxon>Bacteria</taxon>
        <taxon>Pseudomonadati</taxon>
        <taxon>Bacteroidota</taxon>
        <taxon>Bacteroidia</taxon>
        <taxon>Bacteroidales</taxon>
        <taxon>Porphyromonadaceae</taxon>
        <taxon>Porphyromonas</taxon>
    </lineage>
</organism>
<evidence type="ECO:0000256" key="3">
    <source>
        <dbReference type="ARBA" id="ARBA00008178"/>
    </source>
</evidence>
<evidence type="ECO:0000256" key="1">
    <source>
        <dbReference type="ARBA" id="ARBA00001539"/>
    </source>
</evidence>
<evidence type="ECO:0000256" key="4">
    <source>
        <dbReference type="ARBA" id="ARBA00011990"/>
    </source>
</evidence>
<keyword evidence="5" id="KW-0520">NAD</keyword>
<keyword evidence="10" id="KW-1185">Reference proteome</keyword>
<evidence type="ECO:0000256" key="7">
    <source>
        <dbReference type="RuleBase" id="RU004473"/>
    </source>
</evidence>
<evidence type="ECO:0000259" key="8">
    <source>
        <dbReference type="Pfam" id="PF16363"/>
    </source>
</evidence>
<dbReference type="eggNOG" id="COG1088">
    <property type="taxonomic scope" value="Bacteria"/>
</dbReference>
<comment type="similarity">
    <text evidence="3 7">Belongs to the NAD(P)-dependent epimerase/dehydratase family. dTDP-glucose dehydratase subfamily.</text>
</comment>
<proteinExistence type="inferred from homology"/>
<keyword evidence="6 7" id="KW-0456">Lyase</keyword>
<protein>
    <recommendedName>
        <fullName evidence="4 7">dTDP-glucose 4,6-dehydratase</fullName>
        <ecNumber evidence="4 7">4.2.1.46</ecNumber>
    </recommendedName>
</protein>
<dbReference type="GO" id="GO:0009225">
    <property type="term" value="P:nucleotide-sugar metabolic process"/>
    <property type="evidence" value="ECO:0007669"/>
    <property type="project" value="InterPro"/>
</dbReference>
<dbReference type="EC" id="4.2.1.46" evidence="4 7"/>
<evidence type="ECO:0000256" key="5">
    <source>
        <dbReference type="ARBA" id="ARBA00023027"/>
    </source>
</evidence>
<comment type="cofactor">
    <cofactor evidence="2 7">
        <name>NAD(+)</name>
        <dbReference type="ChEBI" id="CHEBI:57540"/>
    </cofactor>
</comment>
<dbReference type="RefSeq" id="WP_004333352.1">
    <property type="nucleotide sequence ID" value="NZ_ACNN01000016.1"/>
</dbReference>
<dbReference type="Gene3D" id="3.40.50.720">
    <property type="entry name" value="NAD(P)-binding Rossmann-like Domain"/>
    <property type="match status" value="1"/>
</dbReference>
<comment type="caution">
    <text evidence="9">The sequence shown here is derived from an EMBL/GenBank/DDBJ whole genome shotgun (WGS) entry which is preliminary data.</text>
</comment>
<dbReference type="Gene3D" id="3.90.25.10">
    <property type="entry name" value="UDP-galactose 4-epimerase, domain 1"/>
    <property type="match status" value="1"/>
</dbReference>
<name>C3J9Y6_POREA</name>
<dbReference type="SUPFAM" id="SSF51735">
    <property type="entry name" value="NAD(P)-binding Rossmann-fold domains"/>
    <property type="match status" value="1"/>
</dbReference>
<dbReference type="InterPro" id="IPR016040">
    <property type="entry name" value="NAD(P)-bd_dom"/>
</dbReference>
<dbReference type="InterPro" id="IPR036291">
    <property type="entry name" value="NAD(P)-bd_dom_sf"/>
</dbReference>
<dbReference type="EMBL" id="ACNN01000016">
    <property type="protein sequence ID" value="EEN83046.1"/>
    <property type="molecule type" value="Genomic_DNA"/>
</dbReference>
<feature type="domain" description="NAD(P)-binding" evidence="8">
    <location>
        <begin position="4"/>
        <end position="320"/>
    </location>
</feature>
<dbReference type="GeneID" id="93364747"/>
<dbReference type="CDD" id="cd05246">
    <property type="entry name" value="dTDP_GD_SDR_e"/>
    <property type="match status" value="1"/>
</dbReference>
<reference evidence="9 10" key="1">
    <citation type="submission" date="2009-04" db="EMBL/GenBank/DDBJ databases">
        <authorList>
            <person name="Sebastian Y."/>
            <person name="Madupu R."/>
            <person name="Durkin A.S."/>
            <person name="Torralba M."/>
            <person name="Methe B."/>
            <person name="Sutton G.G."/>
            <person name="Strausberg R.L."/>
            <person name="Nelson K.E."/>
        </authorList>
    </citation>
    <scope>NUCLEOTIDE SEQUENCE [LARGE SCALE GENOMIC DNA]</scope>
    <source>
        <strain evidence="10">ATCC 35406 / BCRC 14492 / JCM 8526 / NCTC 13058 / HG 370</strain>
    </source>
</reference>
<dbReference type="InterPro" id="IPR005888">
    <property type="entry name" value="dTDP_Gluc_deHydtase"/>
</dbReference>
<dbReference type="InterPro" id="IPR020904">
    <property type="entry name" value="Sc_DH/Rdtase_CS"/>
</dbReference>
<dbReference type="STRING" id="553175.POREN0001_0908"/>
<comment type="catalytic activity">
    <reaction evidence="1 7">
        <text>dTDP-alpha-D-glucose = dTDP-4-dehydro-6-deoxy-alpha-D-glucose + H2O</text>
        <dbReference type="Rhea" id="RHEA:17221"/>
        <dbReference type="ChEBI" id="CHEBI:15377"/>
        <dbReference type="ChEBI" id="CHEBI:57477"/>
        <dbReference type="ChEBI" id="CHEBI:57649"/>
        <dbReference type="EC" id="4.2.1.46"/>
    </reaction>
</comment>
<gene>
    <name evidence="9" type="primary">rfbB</name>
    <name evidence="9" type="ORF">POREN0001_0908</name>
</gene>
<dbReference type="Pfam" id="PF16363">
    <property type="entry name" value="GDP_Man_Dehyd"/>
    <property type="match status" value="1"/>
</dbReference>
<dbReference type="NCBIfam" id="TIGR01181">
    <property type="entry name" value="dTDP_gluc_dehyt"/>
    <property type="match status" value="1"/>
</dbReference>
<dbReference type="PANTHER" id="PTHR43000">
    <property type="entry name" value="DTDP-D-GLUCOSE 4,6-DEHYDRATASE-RELATED"/>
    <property type="match status" value="1"/>
</dbReference>
<dbReference type="PROSITE" id="PS00061">
    <property type="entry name" value="ADH_SHORT"/>
    <property type="match status" value="1"/>
</dbReference>
<dbReference type="AlphaFoldDB" id="C3J9Y6"/>
<evidence type="ECO:0000256" key="2">
    <source>
        <dbReference type="ARBA" id="ARBA00001911"/>
    </source>
</evidence>
<evidence type="ECO:0000256" key="6">
    <source>
        <dbReference type="ARBA" id="ARBA00023239"/>
    </source>
</evidence>
<dbReference type="GO" id="GO:0008460">
    <property type="term" value="F:dTDP-glucose 4,6-dehydratase activity"/>
    <property type="evidence" value="ECO:0007669"/>
    <property type="project" value="UniProtKB-EC"/>
</dbReference>